<name>A0ABZ2X156_9HYPO</name>
<organism evidence="2 3">
    <name type="scientific">Fusarium acuminatum</name>
    <dbReference type="NCBI Taxonomy" id="5515"/>
    <lineage>
        <taxon>Eukaryota</taxon>
        <taxon>Fungi</taxon>
        <taxon>Dikarya</taxon>
        <taxon>Ascomycota</taxon>
        <taxon>Pezizomycotina</taxon>
        <taxon>Sordariomycetes</taxon>
        <taxon>Hypocreomycetidae</taxon>
        <taxon>Hypocreales</taxon>
        <taxon>Nectriaceae</taxon>
        <taxon>Fusarium</taxon>
        <taxon>Fusarium tricinctum species complex</taxon>
    </lineage>
</organism>
<evidence type="ECO:0000313" key="2">
    <source>
        <dbReference type="EMBL" id="WZH45947.1"/>
    </source>
</evidence>
<gene>
    <name evidence="2" type="ORF">QYS62_007016</name>
</gene>
<evidence type="ECO:0000256" key="1">
    <source>
        <dbReference type="SAM" id="MobiDB-lite"/>
    </source>
</evidence>
<proteinExistence type="predicted"/>
<feature type="compositionally biased region" description="Polar residues" evidence="1">
    <location>
        <begin position="65"/>
        <end position="74"/>
    </location>
</feature>
<feature type="region of interest" description="Disordered" evidence="1">
    <location>
        <begin position="1"/>
        <end position="99"/>
    </location>
</feature>
<protein>
    <submittedName>
        <fullName evidence="2">Uncharacterized protein</fullName>
    </submittedName>
</protein>
<keyword evidence="3" id="KW-1185">Reference proteome</keyword>
<dbReference type="Proteomes" id="UP001489902">
    <property type="component" value="Chromosome 4"/>
</dbReference>
<dbReference type="EMBL" id="CP151263">
    <property type="protein sequence ID" value="WZH45947.1"/>
    <property type="molecule type" value="Genomic_DNA"/>
</dbReference>
<evidence type="ECO:0000313" key="3">
    <source>
        <dbReference type="Proteomes" id="UP001489902"/>
    </source>
</evidence>
<sequence length="339" mass="36666">MPKTSTKSPPSHWRPSPYGAFFPSSRWQSSSSLPTTPGDENNPPLRPAQQSPARPKAFQLPPAVTTPSLEAPSQHTKDPITGANTIPPPSNGPQAVKAPQVQAPNGLPARRFFAHDFAPYILKPIPTSKPEIRSEIRPELKPDIKPEIKPRADLTMVDSMALQAVSRKGTRQPPGLAIHSNSSGGGVQFNVFTKVPTVSKTIAFNVENEEALVQAYRQVKSMNPSADVGGIMFCVAPKGGSFTSTQNIDWDSLAGHADHSGHNYNSSRPHSQYYRPSPYGLCNMLRNVCDWMPQSVLVLPESVRGGFRVGLQGASGAGNVDKTSDWMSLIQCLISESLI</sequence>
<accession>A0ABZ2X156</accession>
<reference evidence="2 3" key="1">
    <citation type="submission" date="2024-04" db="EMBL/GenBank/DDBJ databases">
        <title>Complete genome sequence of Fusarium acuminatum.</title>
        <authorList>
            <person name="Lan B."/>
        </authorList>
    </citation>
    <scope>NUCLEOTIDE SEQUENCE [LARGE SCALE GENOMIC DNA]</scope>
    <source>
        <strain evidence="2">1A</strain>
    </source>
</reference>